<feature type="compositionally biased region" description="Acidic residues" evidence="4">
    <location>
        <begin position="119"/>
        <end position="132"/>
    </location>
</feature>
<organism evidence="6 7">
    <name type="scientific">Cicer arietinum</name>
    <name type="common">Chickpea</name>
    <name type="synonym">Garbanzo</name>
    <dbReference type="NCBI Taxonomy" id="3827"/>
    <lineage>
        <taxon>Eukaryota</taxon>
        <taxon>Viridiplantae</taxon>
        <taxon>Streptophyta</taxon>
        <taxon>Embryophyta</taxon>
        <taxon>Tracheophyta</taxon>
        <taxon>Spermatophyta</taxon>
        <taxon>Magnoliopsida</taxon>
        <taxon>eudicotyledons</taxon>
        <taxon>Gunneridae</taxon>
        <taxon>Pentapetalae</taxon>
        <taxon>rosids</taxon>
        <taxon>fabids</taxon>
        <taxon>Fabales</taxon>
        <taxon>Fabaceae</taxon>
        <taxon>Papilionoideae</taxon>
        <taxon>50 kb inversion clade</taxon>
        <taxon>NPAAA clade</taxon>
        <taxon>Hologalegina</taxon>
        <taxon>IRL clade</taxon>
        <taxon>Cicereae</taxon>
        <taxon>Cicer</taxon>
    </lineage>
</organism>
<dbReference type="PANTHER" id="PTHR12542">
    <property type="entry name" value="EXOCYST COMPLEX PROTEIN EXO70"/>
    <property type="match status" value="1"/>
</dbReference>
<dbReference type="OrthoDB" id="1922221at2759"/>
<evidence type="ECO:0000256" key="3">
    <source>
        <dbReference type="RuleBase" id="RU365026"/>
    </source>
</evidence>
<evidence type="ECO:0000259" key="5">
    <source>
        <dbReference type="Pfam" id="PF03081"/>
    </source>
</evidence>
<keyword evidence="3" id="KW-0268">Exocytosis</keyword>
<dbReference type="GO" id="GO:0005546">
    <property type="term" value="F:phosphatidylinositol-4,5-bisphosphate binding"/>
    <property type="evidence" value="ECO:0007669"/>
    <property type="project" value="InterPro"/>
</dbReference>
<name>A0A1S2YVC4_CICAR</name>
<dbReference type="AlphaFoldDB" id="A0A1S2YVC4"/>
<dbReference type="PaxDb" id="3827-XP_004510526.1"/>
<feature type="domain" description="Exocyst complex subunit Exo70 C-terminal" evidence="5">
    <location>
        <begin position="242"/>
        <end position="610"/>
    </location>
</feature>
<dbReference type="GO" id="GO:0006887">
    <property type="term" value="P:exocytosis"/>
    <property type="evidence" value="ECO:0007669"/>
    <property type="project" value="UniProtKB-KW"/>
</dbReference>
<reference evidence="7" key="2">
    <citation type="submission" date="2025-08" db="UniProtKB">
        <authorList>
            <consortium name="RefSeq"/>
        </authorList>
    </citation>
    <scope>IDENTIFICATION</scope>
    <source>
        <tissue evidence="7">Etiolated seedlings</tissue>
    </source>
</reference>
<comment type="similarity">
    <text evidence="1 3">Belongs to the EXO70 family.</text>
</comment>
<dbReference type="PANTHER" id="PTHR12542:SF7">
    <property type="entry name" value="EXOCYST SUBUNIT EXO70 FAMILY PROTEIN"/>
    <property type="match status" value="1"/>
</dbReference>
<evidence type="ECO:0000256" key="1">
    <source>
        <dbReference type="ARBA" id="ARBA00006756"/>
    </source>
</evidence>
<reference evidence="6" key="1">
    <citation type="journal article" date="2013" name="Nat. Biotechnol.">
        <title>Draft genome sequence of chickpea (Cicer arietinum) provides a resource for trait improvement.</title>
        <authorList>
            <person name="Varshney R.K."/>
            <person name="Song C."/>
            <person name="Saxena R.K."/>
            <person name="Azam S."/>
            <person name="Yu S."/>
            <person name="Sharpe A.G."/>
            <person name="Cannon S."/>
            <person name="Baek J."/>
            <person name="Rosen B.D."/>
            <person name="Tar'an B."/>
            <person name="Millan T."/>
            <person name="Zhang X."/>
            <person name="Ramsay L.D."/>
            <person name="Iwata A."/>
            <person name="Wang Y."/>
            <person name="Nelson W."/>
            <person name="Farmer A.D."/>
            <person name="Gaur P.M."/>
            <person name="Soderlund C."/>
            <person name="Penmetsa R.V."/>
            <person name="Xu C."/>
            <person name="Bharti A.K."/>
            <person name="He W."/>
            <person name="Winter P."/>
            <person name="Zhao S."/>
            <person name="Hane J.K."/>
            <person name="Carrasquilla-Garcia N."/>
            <person name="Condie J.A."/>
            <person name="Upadhyaya H.D."/>
            <person name="Luo M.C."/>
            <person name="Thudi M."/>
            <person name="Gowda C.L."/>
            <person name="Singh N.P."/>
            <person name="Lichtenzveig J."/>
            <person name="Gali K.K."/>
            <person name="Rubio J."/>
            <person name="Nadarajan N."/>
            <person name="Dolezel J."/>
            <person name="Bansal K.C."/>
            <person name="Xu X."/>
            <person name="Edwards D."/>
            <person name="Zhang G."/>
            <person name="Kahl G."/>
            <person name="Gil J."/>
            <person name="Singh K.B."/>
            <person name="Datta S.K."/>
            <person name="Jackson S.A."/>
            <person name="Wang J."/>
            <person name="Cook D.R."/>
        </authorList>
    </citation>
    <scope>NUCLEOTIDE SEQUENCE [LARGE SCALE GENOMIC DNA]</scope>
    <source>
        <strain evidence="6">cv. CDC Frontier</strain>
    </source>
</reference>
<dbReference type="STRING" id="3827.A0A1S2YVC4"/>
<proteinExistence type="inferred from homology"/>
<feature type="region of interest" description="Disordered" evidence="4">
    <location>
        <begin position="91"/>
        <end position="135"/>
    </location>
</feature>
<accession>A0A1S2YVC4</accession>
<dbReference type="GO" id="GO:0000145">
    <property type="term" value="C:exocyst"/>
    <property type="evidence" value="ECO:0007669"/>
    <property type="project" value="InterPro"/>
</dbReference>
<dbReference type="GeneID" id="101502505"/>
<evidence type="ECO:0000313" key="6">
    <source>
        <dbReference type="Proteomes" id="UP000087171"/>
    </source>
</evidence>
<gene>
    <name evidence="7" type="primary">LOC101502505</name>
</gene>
<evidence type="ECO:0000313" key="7">
    <source>
        <dbReference type="RefSeq" id="XP_004510526.1"/>
    </source>
</evidence>
<feature type="compositionally biased region" description="Low complexity" evidence="4">
    <location>
        <begin position="100"/>
        <end position="112"/>
    </location>
</feature>
<keyword evidence="3" id="KW-0653">Protein transport</keyword>
<dbReference type="KEGG" id="cam:101502505"/>
<dbReference type="InterPro" id="IPR046364">
    <property type="entry name" value="Exo70_C"/>
</dbReference>
<evidence type="ECO:0000256" key="4">
    <source>
        <dbReference type="SAM" id="MobiDB-lite"/>
    </source>
</evidence>
<sequence>MSSAEENIPLELETAQKIILRWDSTASEEAREKMIFETNNRQEVDLYLSAVDEIQRSISSTSLDHPSKPTIQIAMARLEDEFRNILISHTNPIIHDDDPPSSSSSSFSSISSTRKHDEDEPEPEPEPEEQEQQDNLNENSVKFLRYDSTCSVATTATMNSSSYRSTSSIREIDLIPSEAVSDLRCIADRMISSGYLRECIQVYGSVRKSAVDSSFKKLGVEKLSIGDVQRLDWEQLETKIRRWIRAAKVCVRTLFASEKKLCEQIFDGIGTSIDDACFMETVKGPAIQLFNFAEAISISRRSPEKLFKILDLHDALMDLIPDIDVVFDSKSSESIRVQAAEILSRLAEAARGILSEFENAVLKEPSKVPVPGGTIHPLTRYVMNYISLISDYKMTLNELIVSKPSTGSRCSGDPSTPDMDFDELEGKQPLAIHLIWIIVILQFNLDGKSKHYKDASLCHLFIMNNVHYIVQKVRGSPELRELIEDDYLKKLTGKFRQAATSYQRATWVRVLYCLRDEGLHVSGGFSSGVSKSALRERFKAFNAMFEEVHRTQAVWLIPDSQLREELRISISEKLIPAYRSFLGRFRSHIESGRHPENYIKYSVEDLEDAVLDFFEGIPVSQHMRRRSE</sequence>
<dbReference type="Gene3D" id="1.20.1280.170">
    <property type="entry name" value="Exocyst complex component Exo70"/>
    <property type="match status" value="2"/>
</dbReference>
<dbReference type="InterPro" id="IPR004140">
    <property type="entry name" value="Exo70"/>
</dbReference>
<protein>
    <recommendedName>
        <fullName evidence="3">Exocyst subunit Exo70 family protein</fullName>
    </recommendedName>
</protein>
<dbReference type="Pfam" id="PF03081">
    <property type="entry name" value="Exo70_C"/>
    <property type="match status" value="1"/>
</dbReference>
<comment type="function">
    <text evidence="3">Component of the exocyst complex.</text>
</comment>
<dbReference type="Proteomes" id="UP000087171">
    <property type="component" value="Chromosome Ca7"/>
</dbReference>
<keyword evidence="2 3" id="KW-0813">Transport</keyword>
<dbReference type="GO" id="GO:0015031">
    <property type="term" value="P:protein transport"/>
    <property type="evidence" value="ECO:0007669"/>
    <property type="project" value="UniProtKB-KW"/>
</dbReference>
<evidence type="ECO:0000256" key="2">
    <source>
        <dbReference type="ARBA" id="ARBA00022448"/>
    </source>
</evidence>
<dbReference type="Pfam" id="PF20669">
    <property type="entry name" value="Exo70_N"/>
    <property type="match status" value="1"/>
</dbReference>
<dbReference type="eggNOG" id="KOG2344">
    <property type="taxonomic scope" value="Eukaryota"/>
</dbReference>
<dbReference type="InterPro" id="IPR016159">
    <property type="entry name" value="Cullin_repeat-like_dom_sf"/>
</dbReference>
<dbReference type="RefSeq" id="XP_004510526.1">
    <property type="nucleotide sequence ID" value="XM_004510469.3"/>
</dbReference>
<keyword evidence="6" id="KW-1185">Reference proteome</keyword>
<dbReference type="SUPFAM" id="SSF74788">
    <property type="entry name" value="Cullin repeat-like"/>
    <property type="match status" value="1"/>
</dbReference>